<dbReference type="InterPro" id="IPR036681">
    <property type="entry name" value="PgpA-like_sf"/>
</dbReference>
<accession>A0A7D5QDL6</accession>
<dbReference type="EMBL" id="CP058579">
    <property type="protein sequence ID" value="QLG63380.1"/>
    <property type="molecule type" value="Genomic_DNA"/>
</dbReference>
<name>A0A7D5QDL6_9EURY</name>
<gene>
    <name evidence="2" type="ORF">HUG12_17220</name>
</gene>
<proteinExistence type="predicted"/>
<dbReference type="SUPFAM" id="SSF101307">
    <property type="entry name" value="YutG-like"/>
    <property type="match status" value="1"/>
</dbReference>
<feature type="domain" description="DUF7984" evidence="1">
    <location>
        <begin position="1"/>
        <end position="160"/>
    </location>
</feature>
<dbReference type="InterPro" id="IPR058290">
    <property type="entry name" value="DUF7984"/>
</dbReference>
<organism evidence="2 3">
    <name type="scientific">Halorarum salinum</name>
    <dbReference type="NCBI Taxonomy" id="2743089"/>
    <lineage>
        <taxon>Archaea</taxon>
        <taxon>Methanobacteriati</taxon>
        <taxon>Methanobacteriota</taxon>
        <taxon>Stenosarchaea group</taxon>
        <taxon>Halobacteria</taxon>
        <taxon>Halobacteriales</taxon>
        <taxon>Haloferacaceae</taxon>
        <taxon>Halorarum</taxon>
    </lineage>
</organism>
<evidence type="ECO:0000313" key="3">
    <source>
        <dbReference type="Proteomes" id="UP000509626"/>
    </source>
</evidence>
<protein>
    <recommendedName>
        <fullName evidence="1">DUF7984 domain-containing protein</fullName>
    </recommendedName>
</protein>
<evidence type="ECO:0000313" key="2">
    <source>
        <dbReference type="EMBL" id="QLG63380.1"/>
    </source>
</evidence>
<dbReference type="GO" id="GO:0006629">
    <property type="term" value="P:lipid metabolic process"/>
    <property type="evidence" value="ECO:0007669"/>
    <property type="project" value="InterPro"/>
</dbReference>
<dbReference type="OrthoDB" id="213736at2157"/>
<dbReference type="GeneID" id="56039237"/>
<reference evidence="2 3" key="1">
    <citation type="submission" date="2020-06" db="EMBL/GenBank/DDBJ databases">
        <title>NJ-3-1, isolated from saline soil.</title>
        <authorList>
            <person name="Cui H.L."/>
            <person name="Shi X."/>
        </authorList>
    </citation>
    <scope>NUCLEOTIDE SEQUENCE [LARGE SCALE GENOMIC DNA]</scope>
    <source>
        <strain evidence="2 3">NJ-3-1</strain>
    </source>
</reference>
<keyword evidence="3" id="KW-1185">Reference proteome</keyword>
<dbReference type="KEGG" id="halu:HUG12_17220"/>
<sequence>MRLTPARVRAERDRLRDGADGIVPLIDDTRDALGDLFGTDVGTVSVERYRAEVDAVFADGDRAVNVAALCGLLRELDVEGDYPGFVVDELLGRQLAATIAGEQPLALLAEATFHFADVHTHGEDGETAGADDLDAALAAGFQTRLPGWEWREGESPFAVEPTRE</sequence>
<dbReference type="Proteomes" id="UP000509626">
    <property type="component" value="Chromosome"/>
</dbReference>
<dbReference type="GO" id="GO:0008962">
    <property type="term" value="F:phosphatidylglycerophosphatase activity"/>
    <property type="evidence" value="ECO:0007669"/>
    <property type="project" value="InterPro"/>
</dbReference>
<evidence type="ECO:0000259" key="1">
    <source>
        <dbReference type="Pfam" id="PF25945"/>
    </source>
</evidence>
<dbReference type="RefSeq" id="WP_179269964.1">
    <property type="nucleotide sequence ID" value="NZ_CP058579.1"/>
</dbReference>
<dbReference type="AlphaFoldDB" id="A0A7D5QDL6"/>
<dbReference type="Pfam" id="PF25945">
    <property type="entry name" value="DUF7984"/>
    <property type="match status" value="1"/>
</dbReference>